<feature type="compositionally biased region" description="Polar residues" evidence="1">
    <location>
        <begin position="87"/>
        <end position="100"/>
    </location>
</feature>
<keyword evidence="3" id="KW-1185">Reference proteome</keyword>
<dbReference type="EMBL" id="KL647867">
    <property type="protein sequence ID" value="KEY73244.1"/>
    <property type="molecule type" value="Genomic_DNA"/>
</dbReference>
<evidence type="ECO:0000313" key="2">
    <source>
        <dbReference type="EMBL" id="KEY73244.1"/>
    </source>
</evidence>
<accession>A0A084B6R5</accession>
<sequence>MEPVLDPTEDPSPSSTAAPDLTEEALRPTHYLEKIKVGNHGVQLLVSTKDHLYNANDVEAGESSWQVIGAWEDSSVSELTQMLSQRSAMASRTSEQTTGQMRYGAGYGTGKKLGTTPTDISETKK</sequence>
<dbReference type="OrthoDB" id="5026622at2759"/>
<organism evidence="2 3">
    <name type="scientific">Stachybotrys chartarum (strain CBS 109288 / IBT 7711)</name>
    <name type="common">Toxic black mold</name>
    <name type="synonym">Stilbospora chartarum</name>
    <dbReference type="NCBI Taxonomy" id="1280523"/>
    <lineage>
        <taxon>Eukaryota</taxon>
        <taxon>Fungi</taxon>
        <taxon>Dikarya</taxon>
        <taxon>Ascomycota</taxon>
        <taxon>Pezizomycotina</taxon>
        <taxon>Sordariomycetes</taxon>
        <taxon>Hypocreomycetidae</taxon>
        <taxon>Hypocreales</taxon>
        <taxon>Stachybotryaceae</taxon>
        <taxon>Stachybotrys</taxon>
    </lineage>
</organism>
<evidence type="ECO:0000256" key="1">
    <source>
        <dbReference type="SAM" id="MobiDB-lite"/>
    </source>
</evidence>
<feature type="region of interest" description="Disordered" evidence="1">
    <location>
        <begin position="87"/>
        <end position="125"/>
    </location>
</feature>
<feature type="region of interest" description="Disordered" evidence="1">
    <location>
        <begin position="1"/>
        <end position="24"/>
    </location>
</feature>
<dbReference type="AlphaFoldDB" id="A0A084B6R5"/>
<dbReference type="HOGENOM" id="CLU_2183132_0_0_1"/>
<protein>
    <submittedName>
        <fullName evidence="2">Uncharacterized protein</fullName>
    </submittedName>
</protein>
<evidence type="ECO:0000313" key="3">
    <source>
        <dbReference type="Proteomes" id="UP000028045"/>
    </source>
</evidence>
<name>A0A084B6R5_STACB</name>
<reference evidence="2 3" key="1">
    <citation type="journal article" date="2014" name="BMC Genomics">
        <title>Comparative genome sequencing reveals chemotype-specific gene clusters in the toxigenic black mold Stachybotrys.</title>
        <authorList>
            <person name="Semeiks J."/>
            <person name="Borek D."/>
            <person name="Otwinowski Z."/>
            <person name="Grishin N.V."/>
        </authorList>
    </citation>
    <scope>NUCLEOTIDE SEQUENCE [LARGE SCALE GENOMIC DNA]</scope>
    <source>
        <strain evidence="3">CBS 109288 / IBT 7711</strain>
    </source>
</reference>
<dbReference type="Proteomes" id="UP000028045">
    <property type="component" value="Unassembled WGS sequence"/>
</dbReference>
<feature type="compositionally biased region" description="Polar residues" evidence="1">
    <location>
        <begin position="115"/>
        <end position="125"/>
    </location>
</feature>
<proteinExistence type="predicted"/>
<gene>
    <name evidence="2" type="ORF">S7711_10157</name>
</gene>